<organism evidence="1 2">
    <name type="scientific">Citrobacter freundii</name>
    <dbReference type="NCBI Taxonomy" id="546"/>
    <lineage>
        <taxon>Bacteria</taxon>
        <taxon>Pseudomonadati</taxon>
        <taxon>Pseudomonadota</taxon>
        <taxon>Gammaproteobacteria</taxon>
        <taxon>Enterobacterales</taxon>
        <taxon>Enterobacteriaceae</taxon>
        <taxon>Citrobacter</taxon>
        <taxon>Citrobacter freundii complex</taxon>
    </lineage>
</organism>
<reference evidence="2" key="1">
    <citation type="submission" date="2020-06" db="EMBL/GenBank/DDBJ databases">
        <title>REHAB project genomes.</title>
        <authorList>
            <person name="Shaw L.P."/>
        </authorList>
    </citation>
    <scope>NUCLEOTIDE SEQUENCE [LARGE SCALE GENOMIC DNA]</scope>
    <source>
        <strain evidence="2">RHBSTW-00398</strain>
        <plasmid evidence="2">unnamed</plasmid>
    </source>
</reference>
<dbReference type="AlphaFoldDB" id="A0A1J8K9M5"/>
<keyword evidence="1" id="KW-0614">Plasmid</keyword>
<name>A0A1J8K9M5_CITFR</name>
<dbReference type="Proteomes" id="UP000510650">
    <property type="component" value="Plasmid unnamed"/>
</dbReference>
<dbReference type="EMBL" id="CP055540">
    <property type="protein sequence ID" value="QLO16873.1"/>
    <property type="molecule type" value="Genomic_DNA"/>
</dbReference>
<protein>
    <submittedName>
        <fullName evidence="1">Uncharacterized protein</fullName>
    </submittedName>
</protein>
<evidence type="ECO:0000313" key="2">
    <source>
        <dbReference type="Proteomes" id="UP000510650"/>
    </source>
</evidence>
<accession>A0A1J8K9M5</accession>
<sequence>MTLDQLIEVRDRAGLNTAEQREIISLLNQHRFDFGVKELSEIMPPEFCGWISRRIKPLSQEQVDKNSWNYYKQKIQEWITLIELHEASLTRGEKLKRFVGKHKWWLGGACGVFASISNDVIAGWILSLWT</sequence>
<proteinExistence type="predicted"/>
<geneLocation type="plasmid" evidence="1 2">
    <name>unnamed</name>
</geneLocation>
<evidence type="ECO:0000313" key="1">
    <source>
        <dbReference type="EMBL" id="QLO16873.1"/>
    </source>
</evidence>
<gene>
    <name evidence="1" type="ORF">HV183_26120</name>
</gene>
<dbReference type="RefSeq" id="WP_071446650.1">
    <property type="nucleotide sequence ID" value="NZ_BPFK01000056.1"/>
</dbReference>